<dbReference type="PROSITE" id="PS50045">
    <property type="entry name" value="SIGMA54_INTERACT_4"/>
    <property type="match status" value="1"/>
</dbReference>
<keyword evidence="7" id="KW-1185">Reference proteome</keyword>
<dbReference type="KEGG" id="sfr:Sfri_3997"/>
<dbReference type="InterPro" id="IPR009057">
    <property type="entry name" value="Homeodomain-like_sf"/>
</dbReference>
<keyword evidence="4" id="KW-0804">Transcription</keyword>
<keyword evidence="3" id="KW-0805">Transcription regulation</keyword>
<evidence type="ECO:0000313" key="7">
    <source>
        <dbReference type="Proteomes" id="UP000000684"/>
    </source>
</evidence>
<dbReference type="InterPro" id="IPR058031">
    <property type="entry name" value="AAA_lid_NorR"/>
</dbReference>
<dbReference type="RefSeq" id="WP_011639404.1">
    <property type="nucleotide sequence ID" value="NC_008345.1"/>
</dbReference>
<dbReference type="PANTHER" id="PTHR32071">
    <property type="entry name" value="TRANSCRIPTIONAL REGULATORY PROTEIN"/>
    <property type="match status" value="1"/>
</dbReference>
<dbReference type="InterPro" id="IPR002197">
    <property type="entry name" value="HTH_Fis"/>
</dbReference>
<evidence type="ECO:0000313" key="6">
    <source>
        <dbReference type="EMBL" id="ABI73822.1"/>
    </source>
</evidence>
<dbReference type="FunFam" id="3.40.50.300:FF:000006">
    <property type="entry name" value="DNA-binding transcriptional regulator NtrC"/>
    <property type="match status" value="1"/>
</dbReference>
<dbReference type="SUPFAM" id="SSF52540">
    <property type="entry name" value="P-loop containing nucleoside triphosphate hydrolases"/>
    <property type="match status" value="1"/>
</dbReference>
<dbReference type="Proteomes" id="UP000000684">
    <property type="component" value="Chromosome"/>
</dbReference>
<dbReference type="AlphaFoldDB" id="Q07VZ2"/>
<dbReference type="GO" id="GO:0043565">
    <property type="term" value="F:sequence-specific DNA binding"/>
    <property type="evidence" value="ECO:0007669"/>
    <property type="project" value="InterPro"/>
</dbReference>
<sequence length="455" mass="51097">MPRPTLFYHLHRRQEGEARLLALPSCQHFNKIASSVDQPWLDQLHSNSIDVAIIELSQLSQLEYAELTDSALMSDIEFIFLSEGKPNPNLDHLMSKSAGYHFRQPYDADAINDTLEDFAQDLQSQSTKLKQPLSSELDQYGLLVGSSRSMHKLYRTIRKVAVTESNVLIVGESGVGKELVANTIHLASNRVNQPFIAINCGALSPELVDSELFGHVKGAFTGAHRDHRGVFEQAEGGTLFLDEVTEMPLEHQVKLLRVLENNEYRSVGSQHLKKANVRIVAATNRDPADAIDAGRFREDLYFRLAHFPIHVPPLRDRNDDITGLAQHFLAYRNTAEKLTKTFSDDALKLIQQQKWSGNVRELKHAIERAYILAEDTILPSHITVTPLEPSTEPLADDVQIPAGMRLDELEKVAIFQALDKSMGNKNDTAKQLGISVKTLYNKLSKYEEQTDSDEP</sequence>
<dbReference type="EMBL" id="CP000447">
    <property type="protein sequence ID" value="ABI73822.1"/>
    <property type="molecule type" value="Genomic_DNA"/>
</dbReference>
<dbReference type="Gene3D" id="3.40.50.300">
    <property type="entry name" value="P-loop containing nucleotide triphosphate hydrolases"/>
    <property type="match status" value="1"/>
</dbReference>
<accession>Q07VZ2</accession>
<dbReference type="GeneID" id="41839352"/>
<keyword evidence="2" id="KW-0067">ATP-binding</keyword>
<dbReference type="PROSITE" id="PS00676">
    <property type="entry name" value="SIGMA54_INTERACT_2"/>
    <property type="match status" value="1"/>
</dbReference>
<dbReference type="OrthoDB" id="9804019at2"/>
<dbReference type="PROSITE" id="PS00675">
    <property type="entry name" value="SIGMA54_INTERACT_1"/>
    <property type="match status" value="1"/>
</dbReference>
<dbReference type="Gene3D" id="1.10.10.60">
    <property type="entry name" value="Homeodomain-like"/>
    <property type="match status" value="1"/>
</dbReference>
<dbReference type="Pfam" id="PF00158">
    <property type="entry name" value="Sigma54_activat"/>
    <property type="match status" value="1"/>
</dbReference>
<dbReference type="HOGENOM" id="CLU_000445_0_6_6"/>
<dbReference type="Pfam" id="PF02954">
    <property type="entry name" value="HTH_8"/>
    <property type="match status" value="1"/>
</dbReference>
<dbReference type="STRING" id="318167.Sfri_3997"/>
<evidence type="ECO:0000256" key="2">
    <source>
        <dbReference type="ARBA" id="ARBA00022840"/>
    </source>
</evidence>
<keyword evidence="1" id="KW-0547">Nucleotide-binding</keyword>
<dbReference type="CDD" id="cd00009">
    <property type="entry name" value="AAA"/>
    <property type="match status" value="1"/>
</dbReference>
<dbReference type="InterPro" id="IPR002078">
    <property type="entry name" value="Sigma_54_int"/>
</dbReference>
<evidence type="ECO:0000259" key="5">
    <source>
        <dbReference type="PROSITE" id="PS50045"/>
    </source>
</evidence>
<organism evidence="6 7">
    <name type="scientific">Shewanella frigidimarina (strain NCIMB 400)</name>
    <dbReference type="NCBI Taxonomy" id="318167"/>
    <lineage>
        <taxon>Bacteria</taxon>
        <taxon>Pseudomonadati</taxon>
        <taxon>Pseudomonadota</taxon>
        <taxon>Gammaproteobacteria</taxon>
        <taxon>Alteromonadales</taxon>
        <taxon>Shewanellaceae</taxon>
        <taxon>Shewanella</taxon>
    </lineage>
</organism>
<protein>
    <submittedName>
        <fullName evidence="6">Sigma54 specific transcriptional regulator, Fis family</fullName>
    </submittedName>
</protein>
<dbReference type="SUPFAM" id="SSF46689">
    <property type="entry name" value="Homeodomain-like"/>
    <property type="match status" value="1"/>
</dbReference>
<dbReference type="InterPro" id="IPR025943">
    <property type="entry name" value="Sigma_54_int_dom_ATP-bd_2"/>
</dbReference>
<dbReference type="InterPro" id="IPR027417">
    <property type="entry name" value="P-loop_NTPase"/>
</dbReference>
<dbReference type="eggNOG" id="COG2204">
    <property type="taxonomic scope" value="Bacteria"/>
</dbReference>
<evidence type="ECO:0000256" key="4">
    <source>
        <dbReference type="ARBA" id="ARBA00023163"/>
    </source>
</evidence>
<dbReference type="InterPro" id="IPR025662">
    <property type="entry name" value="Sigma_54_int_dom_ATP-bd_1"/>
</dbReference>
<dbReference type="InterPro" id="IPR003593">
    <property type="entry name" value="AAA+_ATPase"/>
</dbReference>
<reference evidence="6 7" key="1">
    <citation type="submission" date="2006-08" db="EMBL/GenBank/DDBJ databases">
        <title>Complete sequence of Shewanella frigidimarina NCIMB 400.</title>
        <authorList>
            <consortium name="US DOE Joint Genome Institute"/>
            <person name="Copeland A."/>
            <person name="Lucas S."/>
            <person name="Lapidus A."/>
            <person name="Barry K."/>
            <person name="Detter J.C."/>
            <person name="Glavina del Rio T."/>
            <person name="Hammon N."/>
            <person name="Israni S."/>
            <person name="Dalin E."/>
            <person name="Tice H."/>
            <person name="Pitluck S."/>
            <person name="Fredrickson J.K."/>
            <person name="Kolker E."/>
            <person name="McCuel L.A."/>
            <person name="DiChristina T."/>
            <person name="Nealson K.H."/>
            <person name="Newman D."/>
            <person name="Tiedje J.M."/>
            <person name="Zhou J."/>
            <person name="Romine M.F."/>
            <person name="Culley D.E."/>
            <person name="Serres M."/>
            <person name="Chertkov O."/>
            <person name="Brettin T."/>
            <person name="Bruce D."/>
            <person name="Han C."/>
            <person name="Tapia R."/>
            <person name="Gilna P."/>
            <person name="Schmutz J."/>
            <person name="Larimer F."/>
            <person name="Land M."/>
            <person name="Hauser L."/>
            <person name="Kyrpides N."/>
            <person name="Mikhailova N."/>
            <person name="Richardson P."/>
        </authorList>
    </citation>
    <scope>NUCLEOTIDE SEQUENCE [LARGE SCALE GENOMIC DNA]</scope>
    <source>
        <strain evidence="6 7">NCIMB 400</strain>
    </source>
</reference>
<gene>
    <name evidence="6" type="ordered locus">Sfri_3997</name>
</gene>
<dbReference type="Pfam" id="PF25601">
    <property type="entry name" value="AAA_lid_14"/>
    <property type="match status" value="1"/>
</dbReference>
<evidence type="ECO:0000256" key="1">
    <source>
        <dbReference type="ARBA" id="ARBA00022741"/>
    </source>
</evidence>
<dbReference type="PRINTS" id="PR01590">
    <property type="entry name" value="HTHFIS"/>
</dbReference>
<dbReference type="SMART" id="SM00382">
    <property type="entry name" value="AAA"/>
    <property type="match status" value="1"/>
</dbReference>
<dbReference type="Gene3D" id="1.10.8.60">
    <property type="match status" value="1"/>
</dbReference>
<feature type="domain" description="Sigma-54 factor interaction" evidence="5">
    <location>
        <begin position="143"/>
        <end position="371"/>
    </location>
</feature>
<evidence type="ECO:0000256" key="3">
    <source>
        <dbReference type="ARBA" id="ARBA00023015"/>
    </source>
</evidence>
<name>Q07VZ2_SHEFN</name>
<proteinExistence type="predicted"/>
<dbReference type="GO" id="GO:0006355">
    <property type="term" value="P:regulation of DNA-templated transcription"/>
    <property type="evidence" value="ECO:0007669"/>
    <property type="project" value="InterPro"/>
</dbReference>
<dbReference type="GO" id="GO:0005524">
    <property type="term" value="F:ATP binding"/>
    <property type="evidence" value="ECO:0007669"/>
    <property type="project" value="UniProtKB-KW"/>
</dbReference>